<dbReference type="GO" id="GO:0016887">
    <property type="term" value="F:ATP hydrolysis activity"/>
    <property type="evidence" value="ECO:0007669"/>
    <property type="project" value="InterPro"/>
</dbReference>
<accession>A0A069RHG2</accession>
<evidence type="ECO:0000256" key="11">
    <source>
        <dbReference type="ARBA" id="ARBA00022967"/>
    </source>
</evidence>
<dbReference type="PANTHER" id="PTHR24093:SF477">
    <property type="entry name" value="CALCIUM-TRANSPORTING ATPASE"/>
    <property type="match status" value="1"/>
</dbReference>
<evidence type="ECO:0000313" key="20">
    <source>
        <dbReference type="EMBL" id="KDR96213.1"/>
    </source>
</evidence>
<dbReference type="SFLD" id="SFLDG00002">
    <property type="entry name" value="C1.7:_P-type_atpase_like"/>
    <property type="match status" value="1"/>
</dbReference>
<dbReference type="EMBL" id="JJMM01000004">
    <property type="protein sequence ID" value="KDR96213.1"/>
    <property type="molecule type" value="Genomic_DNA"/>
</dbReference>
<feature type="transmembrane region" description="Helical" evidence="16">
    <location>
        <begin position="72"/>
        <end position="90"/>
    </location>
</feature>
<dbReference type="SFLD" id="SFLDF00027">
    <property type="entry name" value="p-type_atpase"/>
    <property type="match status" value="1"/>
</dbReference>
<dbReference type="OrthoDB" id="9760364at2"/>
<evidence type="ECO:0000256" key="8">
    <source>
        <dbReference type="ARBA" id="ARBA00022837"/>
    </source>
</evidence>
<dbReference type="GO" id="GO:0046872">
    <property type="term" value="F:metal ion binding"/>
    <property type="evidence" value="ECO:0007669"/>
    <property type="project" value="UniProtKB-KW"/>
</dbReference>
<evidence type="ECO:0000256" key="3">
    <source>
        <dbReference type="ARBA" id="ARBA00022448"/>
    </source>
</evidence>
<dbReference type="GO" id="GO:0005886">
    <property type="term" value="C:plasma membrane"/>
    <property type="evidence" value="ECO:0007669"/>
    <property type="project" value="TreeGrafter"/>
</dbReference>
<dbReference type="Pfam" id="PF08282">
    <property type="entry name" value="Hydrolase_3"/>
    <property type="match status" value="1"/>
</dbReference>
<feature type="transmembrane region" description="Helical" evidence="16">
    <location>
        <begin position="755"/>
        <end position="773"/>
    </location>
</feature>
<feature type="compositionally biased region" description="Basic and acidic residues" evidence="15">
    <location>
        <begin position="1"/>
        <end position="22"/>
    </location>
</feature>
<keyword evidence="9" id="KW-0067">ATP-binding</keyword>
<evidence type="ECO:0000256" key="1">
    <source>
        <dbReference type="ARBA" id="ARBA00004141"/>
    </source>
</evidence>
<evidence type="ECO:0000259" key="19">
    <source>
        <dbReference type="Pfam" id="PF00690"/>
    </source>
</evidence>
<dbReference type="PANTHER" id="PTHR24093">
    <property type="entry name" value="CATION TRANSPORTING ATPASE"/>
    <property type="match status" value="1"/>
</dbReference>
<dbReference type="Gene3D" id="3.40.1110.10">
    <property type="entry name" value="Calcium-transporting ATPase, cytoplasmic domain N"/>
    <property type="match status" value="1"/>
</dbReference>
<dbReference type="STRING" id="1121324.CLIT_4c00500"/>
<keyword evidence="3" id="KW-0813">Transport</keyword>
<feature type="transmembrane region" description="Helical" evidence="16">
    <location>
        <begin position="682"/>
        <end position="703"/>
    </location>
</feature>
<evidence type="ECO:0000256" key="13">
    <source>
        <dbReference type="ARBA" id="ARBA00023065"/>
    </source>
</evidence>
<dbReference type="PRINTS" id="PR00120">
    <property type="entry name" value="HATPASE"/>
</dbReference>
<dbReference type="InterPro" id="IPR001757">
    <property type="entry name" value="P_typ_ATPase"/>
</dbReference>
<dbReference type="Pfam" id="PF00122">
    <property type="entry name" value="E1-E2_ATPase"/>
    <property type="match status" value="1"/>
</dbReference>
<keyword evidence="11" id="KW-1278">Translocase</keyword>
<proteinExistence type="predicted"/>
<dbReference type="Pfam" id="PF00690">
    <property type="entry name" value="Cation_ATPase_N"/>
    <property type="match status" value="1"/>
</dbReference>
<dbReference type="SUPFAM" id="SSF56784">
    <property type="entry name" value="HAD-like"/>
    <property type="match status" value="1"/>
</dbReference>
<reference evidence="20 21" key="1">
    <citation type="submission" date="2014-03" db="EMBL/GenBank/DDBJ databases">
        <title>Genome sequence of Clostridium litorale W6, DSM 5388.</title>
        <authorList>
            <person name="Poehlein A."/>
            <person name="Jagirdar A."/>
            <person name="Khonsari B."/>
            <person name="Chibani C.M."/>
            <person name="Gutierrez Gutierrez D.A."/>
            <person name="Davydova E."/>
            <person name="Alghaithi H.S."/>
            <person name="Nair K.P."/>
            <person name="Dhamotharan K."/>
            <person name="Chandran L."/>
            <person name="G W."/>
            <person name="Daniel R."/>
        </authorList>
    </citation>
    <scope>NUCLEOTIDE SEQUENCE [LARGE SCALE GENOMIC DNA]</scope>
    <source>
        <strain evidence="20 21">W6</strain>
    </source>
</reference>
<comment type="caution">
    <text evidence="20">The sequence shown here is derived from an EMBL/GenBank/DDBJ whole genome shotgun (WGS) entry which is preliminary data.</text>
</comment>
<dbReference type="GO" id="GO:0005388">
    <property type="term" value="F:P-type calcium transporter activity"/>
    <property type="evidence" value="ECO:0007669"/>
    <property type="project" value="UniProtKB-EC"/>
</dbReference>
<keyword evidence="12 16" id="KW-1133">Transmembrane helix</keyword>
<dbReference type="InterPro" id="IPR006068">
    <property type="entry name" value="ATPase_P-typ_cation-transptr_C"/>
</dbReference>
<dbReference type="Gene3D" id="1.20.1110.10">
    <property type="entry name" value="Calcium-transporting ATPase, transmembrane domain"/>
    <property type="match status" value="1"/>
</dbReference>
<keyword evidence="13" id="KW-0406">Ion transport</keyword>
<dbReference type="SUPFAM" id="SSF81660">
    <property type="entry name" value="Metal cation-transporting ATPase, ATP-binding domain N"/>
    <property type="match status" value="1"/>
</dbReference>
<dbReference type="Gene3D" id="2.70.150.10">
    <property type="entry name" value="Calcium-transporting ATPase, cytoplasmic transduction domain A"/>
    <property type="match status" value="1"/>
</dbReference>
<keyword evidence="14 16" id="KW-0472">Membrane</keyword>
<dbReference type="NCBIfam" id="TIGR01494">
    <property type="entry name" value="ATPase_P-type"/>
    <property type="match status" value="1"/>
</dbReference>
<keyword evidence="10" id="KW-0460">Magnesium</keyword>
<feature type="transmembrane region" description="Helical" evidence="16">
    <location>
        <begin position="715"/>
        <end position="735"/>
    </location>
</feature>
<dbReference type="SUPFAM" id="SSF81665">
    <property type="entry name" value="Calcium ATPase, transmembrane domain M"/>
    <property type="match status" value="1"/>
</dbReference>
<dbReference type="Pfam" id="PF13246">
    <property type="entry name" value="Cation_ATPase"/>
    <property type="match status" value="1"/>
</dbReference>
<evidence type="ECO:0000256" key="16">
    <source>
        <dbReference type="SAM" id="Phobius"/>
    </source>
</evidence>
<dbReference type="SUPFAM" id="SSF81653">
    <property type="entry name" value="Calcium ATPase, transduction domain A"/>
    <property type="match status" value="1"/>
</dbReference>
<dbReference type="PRINTS" id="PR00119">
    <property type="entry name" value="CATATPASE"/>
</dbReference>
<evidence type="ECO:0000256" key="5">
    <source>
        <dbReference type="ARBA" id="ARBA00022692"/>
    </source>
</evidence>
<evidence type="ECO:0000256" key="2">
    <source>
        <dbReference type="ARBA" id="ARBA00012790"/>
    </source>
</evidence>
<dbReference type="InterPro" id="IPR059000">
    <property type="entry name" value="ATPase_P-type_domA"/>
</dbReference>
<sequence length="898" mass="99212">MLKIHHEGLSAEQVERSKREHGSNSLTEIEMETFWDKLKGNLEDPVIRILIVALLIDVVFFFLGHVEWFEPLGIGIAVVIATLVGTFSEYSNEQSFQKLQAEASKIKCKVYRDGSLQEIGIDDIVAGDLILVQTGDKIPVDGVLIEGHIGVDQSTLNGESKEASKRQLDEGYEYSGESADFLDECKVFRGTVVVEGEAVVEARTIGDESFYGQLAKELQSEDRDSPLKVKLSTLADGISRFGYMGGTMIALSFMFKKAVLDSLAAGIPIAQYFDNVPKVASDVVTAVILAIIIIVVAVPEGLPMMIAMVLSLNMRKLLHDNILVRKLVGIETAGSLNILYSDKTGTITKGQLQVISFYSGDNAQYNSYHDIPEGLRRMADLSLSQNTNAVCNIQEDGKCKILGGNSTERALLEFASAEIIEYDVQTIGTIPFNSKDKFSATQIDGEYKMTLVKGAPENIVKYCKRYYDQSGVEQPFGDSVIKSIEKRMDNLAERSIRMIAIATTPRTLQENLFEDMTLVGVVGIRDDLREESVEAIKETMDAGIQVVMITGDKKETAMAIAKEAGLVKRASDIALTSSDINRMSDEQLKEALPDIRVIARALPTDKSRLVKISQEMNYVVGMTGDGVNDSPALKKADVGFAMGSGTEVAKEAGDIVILDDNFNSIAKTILYGRTIYNSIRKFIVYQLTVNVGAIMIAFLGPFVGVDLPLSMTQMLWVNLVMDTLAALAFGGEAALMRYMREKPKSRTESIINKDMWSSILLNGSFVAGMSVFYLKTPMFKELIRRGPAGREDIYFLTAFFGFFIFMNVFNMFNARTEEKNLFANITKNRGFLKVAAGIAIVQVVMTYIGGDILRTAGLTIDEWMVIVPMAFLIIPLDLARKTVRNMFFRQQKAEPQAE</sequence>
<feature type="transmembrane region" description="Helical" evidence="16">
    <location>
        <begin position="283"/>
        <end position="310"/>
    </location>
</feature>
<dbReference type="InterPro" id="IPR023298">
    <property type="entry name" value="ATPase_P-typ_TM_dom_sf"/>
</dbReference>
<keyword evidence="6" id="KW-0479">Metal-binding</keyword>
<keyword evidence="5 16" id="KW-0812">Transmembrane</keyword>
<evidence type="ECO:0000256" key="6">
    <source>
        <dbReference type="ARBA" id="ARBA00022723"/>
    </source>
</evidence>
<evidence type="ECO:0000256" key="9">
    <source>
        <dbReference type="ARBA" id="ARBA00022840"/>
    </source>
</evidence>
<keyword evidence="8" id="KW-0106">Calcium</keyword>
<dbReference type="Proteomes" id="UP000027946">
    <property type="component" value="Unassembled WGS sequence"/>
</dbReference>
<dbReference type="InterPro" id="IPR008250">
    <property type="entry name" value="ATPase_P-typ_transduc_dom_A_sf"/>
</dbReference>
<dbReference type="InterPro" id="IPR018303">
    <property type="entry name" value="ATPase_P-typ_P_site"/>
</dbReference>
<organism evidence="20 21">
    <name type="scientific">Peptoclostridium litorale DSM 5388</name>
    <dbReference type="NCBI Taxonomy" id="1121324"/>
    <lineage>
        <taxon>Bacteria</taxon>
        <taxon>Bacillati</taxon>
        <taxon>Bacillota</taxon>
        <taxon>Clostridia</taxon>
        <taxon>Peptostreptococcales</taxon>
        <taxon>Peptoclostridiaceae</taxon>
        <taxon>Peptoclostridium</taxon>
    </lineage>
</organism>
<name>A0A069RHG2_PEPLI</name>
<evidence type="ECO:0000256" key="4">
    <source>
        <dbReference type="ARBA" id="ARBA00022568"/>
    </source>
</evidence>
<dbReference type="Pfam" id="PF00689">
    <property type="entry name" value="Cation_ATPase_C"/>
    <property type="match status" value="1"/>
</dbReference>
<dbReference type="eggNOG" id="COG0474">
    <property type="taxonomic scope" value="Bacteria"/>
</dbReference>
<dbReference type="InterPro" id="IPR023214">
    <property type="entry name" value="HAD_sf"/>
</dbReference>
<dbReference type="InterPro" id="IPR006408">
    <property type="entry name" value="P-type_ATPase_IIB"/>
</dbReference>
<evidence type="ECO:0000313" key="21">
    <source>
        <dbReference type="Proteomes" id="UP000027946"/>
    </source>
</evidence>
<dbReference type="AlphaFoldDB" id="A0A069RHG2"/>
<keyword evidence="7" id="KW-0547">Nucleotide-binding</keyword>
<feature type="transmembrane region" description="Helical" evidence="16">
    <location>
        <begin position="237"/>
        <end position="255"/>
    </location>
</feature>
<feature type="transmembrane region" description="Helical" evidence="16">
    <location>
        <begin position="830"/>
        <end position="850"/>
    </location>
</feature>
<gene>
    <name evidence="20" type="ORF">CLIT_4c00500</name>
</gene>
<dbReference type="InterPro" id="IPR044492">
    <property type="entry name" value="P_typ_ATPase_HD_dom"/>
</dbReference>
<dbReference type="InterPro" id="IPR023299">
    <property type="entry name" value="ATPase_P-typ_cyto_dom_N"/>
</dbReference>
<dbReference type="SFLD" id="SFLDS00003">
    <property type="entry name" value="Haloacid_Dehalogenase"/>
    <property type="match status" value="1"/>
</dbReference>
<evidence type="ECO:0000259" key="17">
    <source>
        <dbReference type="Pfam" id="PF00122"/>
    </source>
</evidence>
<evidence type="ECO:0000256" key="7">
    <source>
        <dbReference type="ARBA" id="ARBA00022741"/>
    </source>
</evidence>
<dbReference type="Gene3D" id="3.40.50.1000">
    <property type="entry name" value="HAD superfamily/HAD-like"/>
    <property type="match status" value="1"/>
</dbReference>
<feature type="transmembrane region" description="Helical" evidence="16">
    <location>
        <begin position="793"/>
        <end position="809"/>
    </location>
</feature>
<dbReference type="InterPro" id="IPR036412">
    <property type="entry name" value="HAD-like_sf"/>
</dbReference>
<evidence type="ECO:0000259" key="18">
    <source>
        <dbReference type="Pfam" id="PF00689"/>
    </source>
</evidence>
<feature type="transmembrane region" description="Helical" evidence="16">
    <location>
        <begin position="46"/>
        <end position="66"/>
    </location>
</feature>
<feature type="domain" description="Cation-transporting P-type ATPase C-terminal" evidence="18">
    <location>
        <begin position="707"/>
        <end position="882"/>
    </location>
</feature>
<dbReference type="GO" id="GO:0005524">
    <property type="term" value="F:ATP binding"/>
    <property type="evidence" value="ECO:0007669"/>
    <property type="project" value="UniProtKB-KW"/>
</dbReference>
<dbReference type="InterPro" id="IPR004014">
    <property type="entry name" value="ATPase_P-typ_cation-transptr_N"/>
</dbReference>
<keyword evidence="21" id="KW-1185">Reference proteome</keyword>
<protein>
    <recommendedName>
        <fullName evidence="2">P-type Ca(2+) transporter</fullName>
        <ecNumber evidence="2">7.2.2.10</ecNumber>
    </recommendedName>
</protein>
<dbReference type="RefSeq" id="WP_052635906.1">
    <property type="nucleotide sequence ID" value="NZ_FSRH01000009.1"/>
</dbReference>
<keyword evidence="20" id="KW-0378">Hydrolase</keyword>
<evidence type="ECO:0000256" key="15">
    <source>
        <dbReference type="SAM" id="MobiDB-lite"/>
    </source>
</evidence>
<feature type="domain" description="P-type ATPase A" evidence="17">
    <location>
        <begin position="104"/>
        <end position="218"/>
    </location>
</feature>
<dbReference type="PROSITE" id="PS00154">
    <property type="entry name" value="ATPASE_E1_E2"/>
    <property type="match status" value="1"/>
</dbReference>
<feature type="region of interest" description="Disordered" evidence="15">
    <location>
        <begin position="1"/>
        <end position="24"/>
    </location>
</feature>
<feature type="transmembrane region" description="Helical" evidence="16">
    <location>
        <begin position="862"/>
        <end position="879"/>
    </location>
</feature>
<evidence type="ECO:0000256" key="14">
    <source>
        <dbReference type="ARBA" id="ARBA00023136"/>
    </source>
</evidence>
<keyword evidence="4" id="KW-0109">Calcium transport</keyword>
<dbReference type="NCBIfam" id="TIGR01517">
    <property type="entry name" value="ATPase-IIB_Ca"/>
    <property type="match status" value="1"/>
</dbReference>
<evidence type="ECO:0000256" key="12">
    <source>
        <dbReference type="ARBA" id="ARBA00022989"/>
    </source>
</evidence>
<evidence type="ECO:0000256" key="10">
    <source>
        <dbReference type="ARBA" id="ARBA00022842"/>
    </source>
</evidence>
<comment type="subcellular location">
    <subcellularLocation>
        <location evidence="1">Membrane</location>
        <topology evidence="1">Multi-pass membrane protein</topology>
    </subcellularLocation>
</comment>
<dbReference type="EC" id="7.2.2.10" evidence="2"/>
<feature type="domain" description="Cation-transporting P-type ATPase N-terminal" evidence="19">
    <location>
        <begin position="7"/>
        <end position="56"/>
    </location>
</feature>